<keyword evidence="4" id="KW-1185">Reference proteome</keyword>
<sequence length="285" mass="32302">MHSSVERVTAMTLEIEQFGRNVERESRDFEAKKLAKKIQSSVDNFKKRVVPTFEEITKLRAEVDALRAENARLAGGQAESTRLREENTRLLVSLQENEQITASLLTISEEAKKERDHVMTALEEKMKKREQAIECVKAELNKRITKKDEEIETLRSQREALKAKELKQKGKIDTQSAEIDELRRQLQNSSRQQPSVARSSQILVDLDDDVDFLPTPPLSFDPDWPLETMMEESASSSQPRPVAGGGSSVPQKRKANDPLPAAFPLTLDRNGKIKGPVTLGSRRRW</sequence>
<dbReference type="HOGENOM" id="CLU_976813_0_0_1"/>
<evidence type="ECO:0000256" key="1">
    <source>
        <dbReference type="SAM" id="Coils"/>
    </source>
</evidence>
<proteinExistence type="predicted"/>
<reference evidence="4" key="1">
    <citation type="journal article" date="2014" name="Proc. Natl. Acad. Sci. U.S.A.">
        <title>Extensive sampling of basidiomycete genomes demonstrates inadequacy of the white-rot/brown-rot paradigm for wood decay fungi.</title>
        <authorList>
            <person name="Riley R."/>
            <person name="Salamov A.A."/>
            <person name="Brown D.W."/>
            <person name="Nagy L.G."/>
            <person name="Floudas D."/>
            <person name="Held B.W."/>
            <person name="Levasseur A."/>
            <person name="Lombard V."/>
            <person name="Morin E."/>
            <person name="Otillar R."/>
            <person name="Lindquist E.A."/>
            <person name="Sun H."/>
            <person name="LaButti K.M."/>
            <person name="Schmutz J."/>
            <person name="Jabbour D."/>
            <person name="Luo H."/>
            <person name="Baker S.E."/>
            <person name="Pisabarro A.G."/>
            <person name="Walton J.D."/>
            <person name="Blanchette R.A."/>
            <person name="Henrissat B."/>
            <person name="Martin F."/>
            <person name="Cullen D."/>
            <person name="Hibbett D.S."/>
            <person name="Grigoriev I.V."/>
        </authorList>
    </citation>
    <scope>NUCLEOTIDE SEQUENCE [LARGE SCALE GENOMIC DNA]</scope>
    <source>
        <strain evidence="4">MUCL 33604</strain>
    </source>
</reference>
<evidence type="ECO:0000256" key="2">
    <source>
        <dbReference type="SAM" id="MobiDB-lite"/>
    </source>
</evidence>
<dbReference type="Proteomes" id="UP000027265">
    <property type="component" value="Unassembled WGS sequence"/>
</dbReference>
<dbReference type="EMBL" id="KL197712">
    <property type="protein sequence ID" value="KDQ61475.1"/>
    <property type="molecule type" value="Genomic_DNA"/>
</dbReference>
<evidence type="ECO:0000313" key="4">
    <source>
        <dbReference type="Proteomes" id="UP000027265"/>
    </source>
</evidence>
<gene>
    <name evidence="3" type="ORF">JAAARDRAFT_203983</name>
</gene>
<feature type="coiled-coil region" evidence="1">
    <location>
        <begin position="119"/>
        <end position="192"/>
    </location>
</feature>
<feature type="region of interest" description="Disordered" evidence="2">
    <location>
        <begin position="214"/>
        <end position="285"/>
    </location>
</feature>
<name>A0A067Q5Q9_9AGAM</name>
<dbReference type="OrthoDB" id="3253198at2759"/>
<accession>A0A067Q5Q9</accession>
<dbReference type="InParanoid" id="A0A067Q5Q9"/>
<organism evidence="3 4">
    <name type="scientific">Jaapia argillacea MUCL 33604</name>
    <dbReference type="NCBI Taxonomy" id="933084"/>
    <lineage>
        <taxon>Eukaryota</taxon>
        <taxon>Fungi</taxon>
        <taxon>Dikarya</taxon>
        <taxon>Basidiomycota</taxon>
        <taxon>Agaricomycotina</taxon>
        <taxon>Agaricomycetes</taxon>
        <taxon>Agaricomycetidae</taxon>
        <taxon>Jaapiales</taxon>
        <taxon>Jaapiaceae</taxon>
        <taxon>Jaapia</taxon>
    </lineage>
</organism>
<evidence type="ECO:0000313" key="3">
    <source>
        <dbReference type="EMBL" id="KDQ61475.1"/>
    </source>
</evidence>
<dbReference type="AlphaFoldDB" id="A0A067Q5Q9"/>
<protein>
    <submittedName>
        <fullName evidence="3">Uncharacterized protein</fullName>
    </submittedName>
</protein>
<keyword evidence="1" id="KW-0175">Coiled coil</keyword>